<sequence>MTATVLLVLVVLAAAAATPWVAAPPRMPAILPTNPADLPSMPPVPTASPTPAPQEYLNDTARNLIGIALLLVLLALLAWIGTVIARRMIDRYQPGTTVPEETPAPGGTVTATPDELTAAVQDAVEQALAVVDRARGVPRDAVVAAWVALEDAAAAHGTERDPADTPTEFTAALLAATPAPAADIRTLRALYQRARFTTRPVTDDDVAAARAALAGIARALDRAGAR</sequence>
<keyword evidence="1" id="KW-1133">Transmembrane helix</keyword>
<organism evidence="4 5">
    <name type="scientific">Myceligenerans pegani</name>
    <dbReference type="NCBI Taxonomy" id="2776917"/>
    <lineage>
        <taxon>Bacteria</taxon>
        <taxon>Bacillati</taxon>
        <taxon>Actinomycetota</taxon>
        <taxon>Actinomycetes</taxon>
        <taxon>Micrococcales</taxon>
        <taxon>Promicromonosporaceae</taxon>
        <taxon>Myceligenerans</taxon>
    </lineage>
</organism>
<gene>
    <name evidence="4" type="ORF">IHE71_04210</name>
</gene>
<dbReference type="RefSeq" id="WP_192861499.1">
    <property type="nucleotide sequence ID" value="NZ_JADAQT010000055.1"/>
</dbReference>
<evidence type="ECO:0000313" key="4">
    <source>
        <dbReference type="EMBL" id="MBE1874914.1"/>
    </source>
</evidence>
<keyword evidence="2" id="KW-0732">Signal</keyword>
<dbReference type="InterPro" id="IPR025403">
    <property type="entry name" value="TgpA-like_C"/>
</dbReference>
<keyword evidence="1" id="KW-0472">Membrane</keyword>
<dbReference type="Pfam" id="PF13559">
    <property type="entry name" value="DUF4129"/>
    <property type="match status" value="1"/>
</dbReference>
<dbReference type="Proteomes" id="UP000625527">
    <property type="component" value="Unassembled WGS sequence"/>
</dbReference>
<comment type="caution">
    <text evidence="4">The sequence shown here is derived from an EMBL/GenBank/DDBJ whole genome shotgun (WGS) entry which is preliminary data.</text>
</comment>
<accession>A0ABR9MVF8</accession>
<dbReference type="EMBL" id="JADAQT010000055">
    <property type="protein sequence ID" value="MBE1874914.1"/>
    <property type="molecule type" value="Genomic_DNA"/>
</dbReference>
<evidence type="ECO:0000313" key="5">
    <source>
        <dbReference type="Proteomes" id="UP000625527"/>
    </source>
</evidence>
<reference evidence="4 5" key="1">
    <citation type="submission" date="2020-10" db="EMBL/GenBank/DDBJ databases">
        <title>Myceligenerans pegani sp. nov., an endophytic actinomycete isolated from Peganum harmala L. in Xinjiang, China.</title>
        <authorList>
            <person name="Xin L."/>
        </authorList>
    </citation>
    <scope>NUCLEOTIDE SEQUENCE [LARGE SCALE GENOMIC DNA]</scope>
    <source>
        <strain evidence="4 5">TRM65318</strain>
    </source>
</reference>
<evidence type="ECO:0000256" key="1">
    <source>
        <dbReference type="SAM" id="Phobius"/>
    </source>
</evidence>
<proteinExistence type="predicted"/>
<name>A0ABR9MVF8_9MICO</name>
<feature type="transmembrane region" description="Helical" evidence="1">
    <location>
        <begin position="64"/>
        <end position="85"/>
    </location>
</feature>
<evidence type="ECO:0000259" key="3">
    <source>
        <dbReference type="Pfam" id="PF13559"/>
    </source>
</evidence>
<feature type="domain" description="Protein-glutamine gamma-glutamyltransferase-like C-terminal" evidence="3">
    <location>
        <begin position="145"/>
        <end position="213"/>
    </location>
</feature>
<feature type="signal peptide" evidence="2">
    <location>
        <begin position="1"/>
        <end position="22"/>
    </location>
</feature>
<keyword evidence="5" id="KW-1185">Reference proteome</keyword>
<evidence type="ECO:0000256" key="2">
    <source>
        <dbReference type="SAM" id="SignalP"/>
    </source>
</evidence>
<feature type="chain" id="PRO_5046150439" evidence="2">
    <location>
        <begin position="23"/>
        <end position="226"/>
    </location>
</feature>
<protein>
    <submittedName>
        <fullName evidence="4">DUF4129 domain-containing protein</fullName>
    </submittedName>
</protein>
<keyword evidence="1" id="KW-0812">Transmembrane</keyword>